<dbReference type="AlphaFoldDB" id="A0A515ET65"/>
<accession>A0A515ET65</accession>
<sequence>MLHGGAVGGSASAGPLDAFVLGQAAQPVNKATRKHAYLLRIKMEDVAVAMMKFWSQCNAKI</sequence>
<reference evidence="2" key="2">
    <citation type="journal article" date="2020" name="Int. J. Syst. Evol. Microbiol.">
        <title>Genomic insights into a novel species Rhodoferax aquaticus sp. nov., isolated from freshwater.</title>
        <authorList>
            <person name="Li T."/>
            <person name="Zhuo Y."/>
            <person name="Jin C.Z."/>
            <person name="Wu X."/>
            <person name="Ko S.R."/>
            <person name="Jin F.J."/>
            <person name="Ahn C.Y."/>
            <person name="Oh H.M."/>
            <person name="Lee H.G."/>
            <person name="Jin L."/>
        </authorList>
    </citation>
    <scope>NUCLEOTIDE SEQUENCE [LARGE SCALE GENOMIC DNA]</scope>
    <source>
        <strain evidence="2">Gr-4</strain>
    </source>
</reference>
<reference evidence="2" key="1">
    <citation type="submission" date="2019-02" db="EMBL/GenBank/DDBJ databases">
        <title>Complete genome sequence of Rhodoferax sp. Gr-4.</title>
        <authorList>
            <person name="Jin L."/>
        </authorList>
    </citation>
    <scope>NUCLEOTIDE SEQUENCE [LARGE SCALE GENOMIC DNA]</scope>
    <source>
        <strain evidence="2">Gr-4</strain>
    </source>
</reference>
<evidence type="ECO:0000313" key="1">
    <source>
        <dbReference type="EMBL" id="QDL55852.1"/>
    </source>
</evidence>
<dbReference type="KEGG" id="rhg:EXZ61_17660"/>
<name>A0A515ET65_9BURK</name>
<protein>
    <submittedName>
        <fullName evidence="1">Uncharacterized protein</fullName>
    </submittedName>
</protein>
<dbReference type="Proteomes" id="UP000317365">
    <property type="component" value="Chromosome"/>
</dbReference>
<proteinExistence type="predicted"/>
<dbReference type="RefSeq" id="WP_142813004.1">
    <property type="nucleotide sequence ID" value="NZ_CP036282.1"/>
</dbReference>
<organism evidence="1 2">
    <name type="scientific">Rhodoferax aquaticus</name>
    <dbReference type="NCBI Taxonomy" id="2527691"/>
    <lineage>
        <taxon>Bacteria</taxon>
        <taxon>Pseudomonadati</taxon>
        <taxon>Pseudomonadota</taxon>
        <taxon>Betaproteobacteria</taxon>
        <taxon>Burkholderiales</taxon>
        <taxon>Comamonadaceae</taxon>
        <taxon>Rhodoferax</taxon>
    </lineage>
</organism>
<keyword evidence="2" id="KW-1185">Reference proteome</keyword>
<dbReference type="EMBL" id="CP036282">
    <property type="protein sequence ID" value="QDL55852.1"/>
    <property type="molecule type" value="Genomic_DNA"/>
</dbReference>
<gene>
    <name evidence="1" type="ORF">EXZ61_17660</name>
</gene>
<evidence type="ECO:0000313" key="2">
    <source>
        <dbReference type="Proteomes" id="UP000317365"/>
    </source>
</evidence>